<dbReference type="InterPro" id="IPR035906">
    <property type="entry name" value="MetI-like_sf"/>
</dbReference>
<feature type="transmembrane region" description="Helical" evidence="6">
    <location>
        <begin position="186"/>
        <end position="209"/>
    </location>
</feature>
<dbReference type="PANTHER" id="PTHR30177:SF30">
    <property type="entry name" value="GLYCINE BETAINE UPTAKE SYSTEM PERMEASE PROTEIN YEHY"/>
    <property type="match status" value="1"/>
</dbReference>
<evidence type="ECO:0000256" key="3">
    <source>
        <dbReference type="ARBA" id="ARBA00022692"/>
    </source>
</evidence>
<keyword evidence="5 6" id="KW-0472">Membrane</keyword>
<dbReference type="SUPFAM" id="SSF161098">
    <property type="entry name" value="MetI-like"/>
    <property type="match status" value="1"/>
</dbReference>
<dbReference type="EMBL" id="PTIU01000009">
    <property type="protein sequence ID" value="PPK54862.1"/>
    <property type="molecule type" value="Genomic_DNA"/>
</dbReference>
<dbReference type="GO" id="GO:0055085">
    <property type="term" value="P:transmembrane transport"/>
    <property type="evidence" value="ECO:0007669"/>
    <property type="project" value="InterPro"/>
</dbReference>
<feature type="transmembrane region" description="Helical" evidence="6">
    <location>
        <begin position="257"/>
        <end position="277"/>
    </location>
</feature>
<dbReference type="InterPro" id="IPR051204">
    <property type="entry name" value="ABC_transp_perm/SBD"/>
</dbReference>
<feature type="transmembrane region" description="Helical" evidence="6">
    <location>
        <begin position="221"/>
        <end position="245"/>
    </location>
</feature>
<dbReference type="EMBL" id="PTIT01000010">
    <property type="protein sequence ID" value="PPK51642.1"/>
    <property type="molecule type" value="Genomic_DNA"/>
</dbReference>
<comment type="subcellular location">
    <subcellularLocation>
        <location evidence="1 6">Cell membrane</location>
        <topology evidence="1 6">Multi-pass membrane protein</topology>
    </subcellularLocation>
</comment>
<sequence>MSVPHSGFIADRPNRVIPALGLLALALVWILDFGVIQPNRIVSGTGHGLWSALGWPGAAVVTVVLAGAILLSIARIPKRYLLLLGLIGASLAALPLLLEVFAGRHLPADAPYARSSIGAGFWCLLFLLSLMLIEVLGRLRTGHWLQLFLLVALSGSWLLLFRGDGLESLSLVREFSARPGKFEQALYTHLALALGAVSISACLAFGLALKMTRSPAWQRPILALVSFLQTIPSLAVFGLLIAPLSALSSAFPVLQAMGIRGIGWAPALLALIAYSLLPMVRNTFVALTEVPESLADAGRGMGMTEKQLFFQLRLPLALPVIIEGVRITTIQAIGLTAVAALIGAGGFGSFIFQGLGQAAMDLVLLGALPTIALALLADALLTMLAASLKPTPATA</sequence>
<dbReference type="AlphaFoldDB" id="A0A2S6G736"/>
<keyword evidence="3 6" id="KW-0812">Transmembrane</keyword>
<feature type="domain" description="ABC transmembrane type-1" evidence="7">
    <location>
        <begin position="186"/>
        <end position="386"/>
    </location>
</feature>
<gene>
    <name evidence="9" type="ORF">B0H24_100940</name>
    <name evidence="8" type="ORF">BY455_11040</name>
</gene>
<evidence type="ECO:0000256" key="4">
    <source>
        <dbReference type="ARBA" id="ARBA00022989"/>
    </source>
</evidence>
<feature type="transmembrane region" description="Helical" evidence="6">
    <location>
        <begin position="16"/>
        <end position="36"/>
    </location>
</feature>
<accession>A0A2S6G736</accession>
<evidence type="ECO:0000256" key="1">
    <source>
        <dbReference type="ARBA" id="ARBA00004651"/>
    </source>
</evidence>
<evidence type="ECO:0000313" key="11">
    <source>
        <dbReference type="Proteomes" id="UP000239648"/>
    </source>
</evidence>
<dbReference type="Pfam" id="PF00528">
    <property type="entry name" value="BPD_transp_1"/>
    <property type="match status" value="1"/>
</dbReference>
<evidence type="ECO:0000313" key="10">
    <source>
        <dbReference type="Proteomes" id="UP000239446"/>
    </source>
</evidence>
<comment type="similarity">
    <text evidence="6">Belongs to the binding-protein-dependent transport system permease family.</text>
</comment>
<organism evidence="9 10">
    <name type="scientific">Marinobacter persicus</name>
    <dbReference type="NCBI Taxonomy" id="930118"/>
    <lineage>
        <taxon>Bacteria</taxon>
        <taxon>Pseudomonadati</taxon>
        <taxon>Pseudomonadota</taxon>
        <taxon>Gammaproteobacteria</taxon>
        <taxon>Pseudomonadales</taxon>
        <taxon>Marinobacteraceae</taxon>
        <taxon>Marinobacter</taxon>
    </lineage>
</organism>
<evidence type="ECO:0000313" key="8">
    <source>
        <dbReference type="EMBL" id="PPK51642.1"/>
    </source>
</evidence>
<evidence type="ECO:0000313" key="9">
    <source>
        <dbReference type="EMBL" id="PPK54862.1"/>
    </source>
</evidence>
<dbReference type="PANTHER" id="PTHR30177">
    <property type="entry name" value="GLYCINE BETAINE/L-PROLINE TRANSPORT SYSTEM PERMEASE PROTEIN PROW"/>
    <property type="match status" value="1"/>
</dbReference>
<keyword evidence="2 6" id="KW-0813">Transport</keyword>
<evidence type="ECO:0000259" key="7">
    <source>
        <dbReference type="PROSITE" id="PS50928"/>
    </source>
</evidence>
<dbReference type="CDD" id="cd06261">
    <property type="entry name" value="TM_PBP2"/>
    <property type="match status" value="1"/>
</dbReference>
<dbReference type="Proteomes" id="UP000239648">
    <property type="component" value="Unassembled WGS sequence"/>
</dbReference>
<dbReference type="GO" id="GO:0005886">
    <property type="term" value="C:plasma membrane"/>
    <property type="evidence" value="ECO:0007669"/>
    <property type="project" value="UniProtKB-SubCell"/>
</dbReference>
<dbReference type="Gene3D" id="1.10.3720.10">
    <property type="entry name" value="MetI-like"/>
    <property type="match status" value="1"/>
</dbReference>
<dbReference type="Proteomes" id="UP000239446">
    <property type="component" value="Unassembled WGS sequence"/>
</dbReference>
<evidence type="ECO:0000256" key="2">
    <source>
        <dbReference type="ARBA" id="ARBA00022448"/>
    </source>
</evidence>
<dbReference type="RefSeq" id="WP_258075581.1">
    <property type="nucleotide sequence ID" value="NZ_PTIT01000010.1"/>
</dbReference>
<evidence type="ECO:0000256" key="6">
    <source>
        <dbReference type="RuleBase" id="RU363032"/>
    </source>
</evidence>
<feature type="transmembrane region" description="Helical" evidence="6">
    <location>
        <begin position="358"/>
        <end position="381"/>
    </location>
</feature>
<proteinExistence type="inferred from homology"/>
<keyword evidence="11" id="KW-1185">Reference proteome</keyword>
<name>A0A2S6G736_9GAMM</name>
<feature type="transmembrane region" description="Helical" evidence="6">
    <location>
        <begin position="144"/>
        <end position="161"/>
    </location>
</feature>
<dbReference type="PROSITE" id="PS50928">
    <property type="entry name" value="ABC_TM1"/>
    <property type="match status" value="1"/>
</dbReference>
<feature type="transmembrane region" description="Helical" evidence="6">
    <location>
        <begin position="80"/>
        <end position="98"/>
    </location>
</feature>
<dbReference type="GO" id="GO:0031460">
    <property type="term" value="P:glycine betaine transport"/>
    <property type="evidence" value="ECO:0007669"/>
    <property type="project" value="TreeGrafter"/>
</dbReference>
<feature type="transmembrane region" description="Helical" evidence="6">
    <location>
        <begin position="118"/>
        <end position="137"/>
    </location>
</feature>
<reference evidence="9 10" key="2">
    <citation type="submission" date="2018-02" db="EMBL/GenBank/DDBJ databases">
        <title>Subsurface microbial communities from deep shales in Ohio and West Virginia, USA.</title>
        <authorList>
            <person name="Wrighton K."/>
        </authorList>
    </citation>
    <scope>NUCLEOTIDE SEQUENCE [LARGE SCALE GENOMIC DNA]</scope>
    <source>
        <strain evidence="9 10">UTICA-S1B9</strain>
    </source>
</reference>
<comment type="caution">
    <text evidence="9">The sequence shown here is derived from an EMBL/GenBank/DDBJ whole genome shotgun (WGS) entry which is preliminary data.</text>
</comment>
<protein>
    <submittedName>
        <fullName evidence="9">Osmoprotectant transport system permease protein</fullName>
    </submittedName>
</protein>
<keyword evidence="4 6" id="KW-1133">Transmembrane helix</keyword>
<dbReference type="InterPro" id="IPR000515">
    <property type="entry name" value="MetI-like"/>
</dbReference>
<evidence type="ECO:0000256" key="5">
    <source>
        <dbReference type="ARBA" id="ARBA00023136"/>
    </source>
</evidence>
<feature type="transmembrane region" description="Helical" evidence="6">
    <location>
        <begin position="48"/>
        <end position="73"/>
    </location>
</feature>
<feature type="transmembrane region" description="Helical" evidence="6">
    <location>
        <begin position="332"/>
        <end position="352"/>
    </location>
</feature>
<reference evidence="8 11" key="1">
    <citation type="submission" date="2018-02" db="EMBL/GenBank/DDBJ databases">
        <title>Deep subsurface shale carbon reservoir microbial communities from Ohio and West Virginia, USA.</title>
        <authorList>
            <person name="Wrighton K."/>
        </authorList>
    </citation>
    <scope>NUCLEOTIDE SEQUENCE [LARGE SCALE GENOMIC DNA]</scope>
    <source>
        <strain evidence="8 11">UTICA-S1B6</strain>
    </source>
</reference>